<reference evidence="1 2" key="1">
    <citation type="submission" date="2024-04" db="EMBL/GenBank/DDBJ databases">
        <title>Tritrichomonas musculus Genome.</title>
        <authorList>
            <person name="Alves-Ferreira E."/>
            <person name="Grigg M."/>
            <person name="Lorenzi H."/>
            <person name="Galac M."/>
        </authorList>
    </citation>
    <scope>NUCLEOTIDE SEQUENCE [LARGE SCALE GENOMIC DNA]</scope>
    <source>
        <strain evidence="1 2">EAF2021</strain>
    </source>
</reference>
<organism evidence="1 2">
    <name type="scientific">Tritrichomonas musculus</name>
    <dbReference type="NCBI Taxonomy" id="1915356"/>
    <lineage>
        <taxon>Eukaryota</taxon>
        <taxon>Metamonada</taxon>
        <taxon>Parabasalia</taxon>
        <taxon>Tritrichomonadida</taxon>
        <taxon>Tritrichomonadidae</taxon>
        <taxon>Tritrichomonas</taxon>
    </lineage>
</organism>
<accession>A0ABR2ICC9</accession>
<evidence type="ECO:0000313" key="1">
    <source>
        <dbReference type="EMBL" id="KAK8860724.1"/>
    </source>
</evidence>
<comment type="caution">
    <text evidence="1">The sequence shown here is derived from an EMBL/GenBank/DDBJ whole genome shotgun (WGS) entry which is preliminary data.</text>
</comment>
<protein>
    <submittedName>
        <fullName evidence="1">Uncharacterized protein</fullName>
    </submittedName>
</protein>
<gene>
    <name evidence="1" type="ORF">M9Y10_012389</name>
</gene>
<dbReference type="EMBL" id="JAPFFF010000018">
    <property type="protein sequence ID" value="KAK8860724.1"/>
    <property type="molecule type" value="Genomic_DNA"/>
</dbReference>
<sequence>MQSNSQKKFIQITRYSQKMSIDQLKELGKQLIDLSKSSDICANLIERSLENLRDYFMEPNEDQRIFSDFDNILPPQIQSSNGSEQITTTQPSIYGQTLLPPVMGNQVNPFMMQAQHVPFLFHNQQI</sequence>
<evidence type="ECO:0000313" key="2">
    <source>
        <dbReference type="Proteomes" id="UP001470230"/>
    </source>
</evidence>
<dbReference type="Proteomes" id="UP001470230">
    <property type="component" value="Unassembled WGS sequence"/>
</dbReference>
<proteinExistence type="predicted"/>
<name>A0ABR2ICC9_9EUKA</name>
<keyword evidence="2" id="KW-1185">Reference proteome</keyword>